<evidence type="ECO:0000313" key="2">
    <source>
        <dbReference type="Proteomes" id="UP000216345"/>
    </source>
</evidence>
<dbReference type="AlphaFoldDB" id="A0A256F5N0"/>
<proteinExistence type="predicted"/>
<dbReference type="EMBL" id="NNRK01000034">
    <property type="protein sequence ID" value="OYR10103.1"/>
    <property type="molecule type" value="Genomic_DNA"/>
</dbReference>
<organism evidence="1 2">
    <name type="scientific">Brucella rhizosphaerae</name>
    <dbReference type="NCBI Taxonomy" id="571254"/>
    <lineage>
        <taxon>Bacteria</taxon>
        <taxon>Pseudomonadati</taxon>
        <taxon>Pseudomonadota</taxon>
        <taxon>Alphaproteobacteria</taxon>
        <taxon>Hyphomicrobiales</taxon>
        <taxon>Brucellaceae</taxon>
        <taxon>Brucella/Ochrobactrum group</taxon>
        <taxon>Brucella</taxon>
    </lineage>
</organism>
<reference evidence="1 2" key="1">
    <citation type="submission" date="2017-07" db="EMBL/GenBank/DDBJ databases">
        <title>Phylogenetic study on the rhizospheric bacterium Ochrobactrum sp. A44.</title>
        <authorList>
            <person name="Krzyzanowska D.M."/>
            <person name="Ossowicki A."/>
            <person name="Rajewska M."/>
            <person name="Maciag T."/>
            <person name="Kaczynski Z."/>
            <person name="Czerwicka M."/>
            <person name="Jafra S."/>
        </authorList>
    </citation>
    <scope>NUCLEOTIDE SEQUENCE [LARGE SCALE GENOMIC DNA]</scope>
    <source>
        <strain evidence="1 2">PR17</strain>
    </source>
</reference>
<gene>
    <name evidence="1" type="ORF">CEV32_2540</name>
</gene>
<sequence>MKSSTKTKKAKTRLNLPGSITTEATLFSDVSNGGKLFMIMPGGLRRAFSLFRSEILPILCISIGLERVLTETSAFAQANSQRPAKERLTKGILPENLMTARL</sequence>
<keyword evidence="2" id="KW-1185">Reference proteome</keyword>
<dbReference type="Proteomes" id="UP000216345">
    <property type="component" value="Unassembled WGS sequence"/>
</dbReference>
<accession>A0A256F5N0</accession>
<protein>
    <submittedName>
        <fullName evidence="1">Uncharacterized protein</fullName>
    </submittedName>
</protein>
<evidence type="ECO:0000313" key="1">
    <source>
        <dbReference type="EMBL" id="OYR10103.1"/>
    </source>
</evidence>
<name>A0A256F5N0_9HYPH</name>
<comment type="caution">
    <text evidence="1">The sequence shown here is derived from an EMBL/GenBank/DDBJ whole genome shotgun (WGS) entry which is preliminary data.</text>
</comment>